<dbReference type="Pfam" id="PF00069">
    <property type="entry name" value="Pkinase"/>
    <property type="match status" value="1"/>
</dbReference>
<name>A0A517L675_9PEZI</name>
<dbReference type="PROSITE" id="PS50011">
    <property type="entry name" value="PROTEIN_KINASE_DOM"/>
    <property type="match status" value="1"/>
</dbReference>
<protein>
    <recommendedName>
        <fullName evidence="1">non-specific serine/threonine protein kinase</fullName>
        <ecNumber evidence="1">2.7.11.1</ecNumber>
    </recommendedName>
</protein>
<evidence type="ECO:0000256" key="1">
    <source>
        <dbReference type="ARBA" id="ARBA00012513"/>
    </source>
</evidence>
<sequence>MAETRSIHDEARERFLKFLRQNAVADGTCGATAARSVPFDKLKGYLRIHIEELLVASSPAHGSRTFHAANILQSYCRVFAILLSINKGGYIFHFDQYDQLTDRRLPFQDNKDFPLQDDFYSPNFALLSSLASIDSSHPIVSFPTKELAPPSKEIAVPFAKLSFKMAMISSAPLELVRFKCCPHPYRIVKDFKDEREFEKEKNAFERLLKNGQTPDHIIDYLGSYEQGETRCIFLEHADIGTLDDYFQTVAHPTSGANITEFFSRIFDLLKGLWAVHQVEGSFVGLHGDIKPSNILALSLPDKPNHDCVLKLSDFGTSLFKDKTSGVTRIPSGSFARTYAPPEVWKNELPFLMKSDMLVTQAVDIWSLGCIFLEAMIFVLDGWNGLERFRNDRLAATKSLGTFKDGNCFHDGTRRLEVVDSRLDQIVKESRRSDEISLPLVWMVKEMLHEDPAKRPTCLNLIHRTDVLIKESFRVVQAPQNSAPTILPLHPAPLPSGPVPSSPNPEKVGIYGYQLPVSSSPLSPNLPIPTASLSPTLLAQRAELSTPPTEFVAAEMNPPRLVTKPPVTAESRHVPLVPASISQNSRIQSLPNGKYRKQEPPHWPVKESLEWKREHKRRTSQSYFSRITKSNKDKFRDVEGRTQLNQLTDRDHLIVADDSFSMRSHKLEVKAMVDLLAWTIKGFDPDGVELRLAVTNTTFNFKHSTELVESLNESDHNGPCDMSYCLSQIFDQYKDKVNRHRRGLGSSFRRMSIYVLTNGVWQTPSEVEEQITDFVKFLEQHEMDRRQVGIQSIRFGDDELGMSRLHNLDTLKKRNRVTRDIVDEEFWDGDFLKILLGSINPLFDDDGDDDNDLDVANANGFLPEAMLALAQNMFDAKGDQDLSDDISELTIKLKNTLDFLDHHAANTFVDSLKPVLEKMDSYSVISQGKSWATGEMIYFSLLFF</sequence>
<evidence type="ECO:0000256" key="5">
    <source>
        <dbReference type="ARBA" id="ARBA00022840"/>
    </source>
</evidence>
<evidence type="ECO:0000259" key="6">
    <source>
        <dbReference type="PROSITE" id="PS50011"/>
    </source>
</evidence>
<dbReference type="EMBL" id="CP042189">
    <property type="protein sequence ID" value="QDS71140.1"/>
    <property type="molecule type" value="Genomic_DNA"/>
</dbReference>
<dbReference type="PANTHER" id="PTHR43671:SF13">
    <property type="entry name" value="SERINE_THREONINE-PROTEIN KINASE NEK2"/>
    <property type="match status" value="1"/>
</dbReference>
<dbReference type="SMART" id="SM00220">
    <property type="entry name" value="S_TKc"/>
    <property type="match status" value="1"/>
</dbReference>
<evidence type="ECO:0000313" key="7">
    <source>
        <dbReference type="EMBL" id="QDS71140.1"/>
    </source>
</evidence>
<evidence type="ECO:0000313" key="8">
    <source>
        <dbReference type="Proteomes" id="UP000316270"/>
    </source>
</evidence>
<evidence type="ECO:0000256" key="4">
    <source>
        <dbReference type="ARBA" id="ARBA00022777"/>
    </source>
</evidence>
<dbReference type="AlphaFoldDB" id="A0A517L675"/>
<gene>
    <name evidence="7" type="ORF">FKW77_009908</name>
</gene>
<proteinExistence type="predicted"/>
<keyword evidence="3" id="KW-0547">Nucleotide-binding</keyword>
<dbReference type="Proteomes" id="UP000316270">
    <property type="component" value="Chromosome 5"/>
</dbReference>
<feature type="domain" description="Protein kinase" evidence="6">
    <location>
        <begin position="79"/>
        <end position="468"/>
    </location>
</feature>
<dbReference type="SUPFAM" id="SSF56112">
    <property type="entry name" value="Protein kinase-like (PK-like)"/>
    <property type="match status" value="1"/>
</dbReference>
<dbReference type="STRING" id="50376.A0A517L675"/>
<accession>A0A517L675</accession>
<dbReference type="EC" id="2.7.11.1" evidence="1"/>
<dbReference type="PANTHER" id="PTHR43671">
    <property type="entry name" value="SERINE/THREONINE-PROTEIN KINASE NEK"/>
    <property type="match status" value="1"/>
</dbReference>
<keyword evidence="2" id="KW-0808">Transferase</keyword>
<evidence type="ECO:0000256" key="3">
    <source>
        <dbReference type="ARBA" id="ARBA00022741"/>
    </source>
</evidence>
<dbReference type="InterPro" id="IPR011009">
    <property type="entry name" value="Kinase-like_dom_sf"/>
</dbReference>
<dbReference type="GO" id="GO:0005524">
    <property type="term" value="F:ATP binding"/>
    <property type="evidence" value="ECO:0007669"/>
    <property type="project" value="UniProtKB-KW"/>
</dbReference>
<keyword evidence="5" id="KW-0067">ATP-binding</keyword>
<dbReference type="InterPro" id="IPR000719">
    <property type="entry name" value="Prot_kinase_dom"/>
</dbReference>
<dbReference type="OrthoDB" id="5986190at2759"/>
<keyword evidence="4" id="KW-0418">Kinase</keyword>
<dbReference type="Gene3D" id="1.10.510.10">
    <property type="entry name" value="Transferase(Phosphotransferase) domain 1"/>
    <property type="match status" value="1"/>
</dbReference>
<dbReference type="InterPro" id="IPR050660">
    <property type="entry name" value="NEK_Ser/Thr_kinase"/>
</dbReference>
<reference evidence="7 8" key="1">
    <citation type="submission" date="2019-07" db="EMBL/GenBank/DDBJ databases">
        <title>Finished genome of Venturia effusa.</title>
        <authorList>
            <person name="Young C.A."/>
            <person name="Cox M.P."/>
            <person name="Ganley A.R.D."/>
            <person name="David W.J."/>
        </authorList>
    </citation>
    <scope>NUCLEOTIDE SEQUENCE [LARGE SCALE GENOMIC DNA]</scope>
    <source>
        <strain evidence="8">albino</strain>
    </source>
</reference>
<dbReference type="GO" id="GO:0004674">
    <property type="term" value="F:protein serine/threonine kinase activity"/>
    <property type="evidence" value="ECO:0007669"/>
    <property type="project" value="UniProtKB-EC"/>
</dbReference>
<organism evidence="7 8">
    <name type="scientific">Venturia effusa</name>
    <dbReference type="NCBI Taxonomy" id="50376"/>
    <lineage>
        <taxon>Eukaryota</taxon>
        <taxon>Fungi</taxon>
        <taxon>Dikarya</taxon>
        <taxon>Ascomycota</taxon>
        <taxon>Pezizomycotina</taxon>
        <taxon>Dothideomycetes</taxon>
        <taxon>Pleosporomycetidae</taxon>
        <taxon>Venturiales</taxon>
        <taxon>Venturiaceae</taxon>
        <taxon>Venturia</taxon>
    </lineage>
</organism>
<evidence type="ECO:0000256" key="2">
    <source>
        <dbReference type="ARBA" id="ARBA00022679"/>
    </source>
</evidence>
<keyword evidence="8" id="KW-1185">Reference proteome</keyword>
<dbReference type="CDD" id="cd00180">
    <property type="entry name" value="PKc"/>
    <property type="match status" value="1"/>
</dbReference>